<accession>A0A2H0NFQ6</accession>
<evidence type="ECO:0000313" key="2">
    <source>
        <dbReference type="EMBL" id="PIR07730.1"/>
    </source>
</evidence>
<keyword evidence="1" id="KW-0812">Transmembrane</keyword>
<sequence length="818" mass="93016">MVRKRPVSTFTETTKPIALIIGGGTVSSYLIHTLEDRSCKVVIQDSYKPMIGKFDYIFQFGNFHLAKDILFKHLRENGKYLFIEFEEEEKIGSTDDNKIRIIRVGEINFWSIPVLVDHILRAMFSLDGPNIMDIRKKAQVKRKVLPKKKETVKEELYGITDKKNQKIPTFPTEKSDNHNADHSPLSIKKATSMKVIATKRIALFFLLVVLVISLVGGSLYFYINSLKKIYTDFKSDLASSNWAAVSLDITQAEKHLQIARKIYDYSYKILIPFRNTSYLKDFDTILTVNEDLLKTGKETLVFFQKFKPLSYSAFSDDNKITKADFDRSISLAENLTQVLTDARKKMDATAIPYFPKDTYALLLSSYLDKLSVVHQVLPFFEQVLITDGEKTYLLLFQNNMEIRATGGFIGSIGLLMVKDGSINKLNIMDVYTVDGQLKGHVDPPLPIKKYLSQPHWFLRDSNFDPDFAASAVKAYWFLEKELGQKVDGVIGINLFLAEDLLRIMGPVNLPDFNNETINANNFFFKSQYYVEKDFFAGSTSKKDYLTAVSNALQLKLAEGQNLPWLDLLTVLRNSLEEKKITFFSKDDVLQKDIEKAGWAGRMVNVSCVDNKDQNTDAVKPREVSLCLPDYLSVIESNFGVNKANYFVNKSVAIEKKINDSGLVVTILTLSYENSNIPELFKGGDYHNYLRIFVPKDSKLLNATLNNMPISPSEIEVSPYENDKTVFAMMVKIASGNKGAVKISYTLPSLFTKDSTSYQFFYQKQMGDKNSPLVLSVSYPERYSLTPVNFNSTSGNKQEIFYSTDTSVDRIFALENKIR</sequence>
<reference evidence="2 3" key="1">
    <citation type="submission" date="2017-09" db="EMBL/GenBank/DDBJ databases">
        <title>Depth-based differentiation of microbial function through sediment-hosted aquifers and enrichment of novel symbionts in the deep terrestrial subsurface.</title>
        <authorList>
            <person name="Probst A.J."/>
            <person name="Ladd B."/>
            <person name="Jarett J.K."/>
            <person name="Geller-Mcgrath D.E."/>
            <person name="Sieber C.M."/>
            <person name="Emerson J.B."/>
            <person name="Anantharaman K."/>
            <person name="Thomas B.C."/>
            <person name="Malmstrom R."/>
            <person name="Stieglmeier M."/>
            <person name="Klingl A."/>
            <person name="Woyke T."/>
            <person name="Ryan C.M."/>
            <person name="Banfield J.F."/>
        </authorList>
    </citation>
    <scope>NUCLEOTIDE SEQUENCE [LARGE SCALE GENOMIC DNA]</scope>
    <source>
        <strain evidence="2">CG11_big_fil_rev_8_21_14_0_20_37_11</strain>
    </source>
</reference>
<evidence type="ECO:0000313" key="3">
    <source>
        <dbReference type="Proteomes" id="UP000230707"/>
    </source>
</evidence>
<dbReference type="AlphaFoldDB" id="A0A2H0NFQ6"/>
<dbReference type="InterPro" id="IPR025101">
    <property type="entry name" value="DUF4012"/>
</dbReference>
<protein>
    <recommendedName>
        <fullName evidence="4">DUF4012 domain-containing protein</fullName>
    </recommendedName>
</protein>
<keyword evidence="1" id="KW-1133">Transmembrane helix</keyword>
<feature type="transmembrane region" description="Helical" evidence="1">
    <location>
        <begin position="201"/>
        <end position="223"/>
    </location>
</feature>
<comment type="caution">
    <text evidence="2">The sequence shown here is derived from an EMBL/GenBank/DDBJ whole genome shotgun (WGS) entry which is preliminary data.</text>
</comment>
<keyword evidence="1" id="KW-0472">Membrane</keyword>
<dbReference type="Proteomes" id="UP000230707">
    <property type="component" value="Unassembled WGS sequence"/>
</dbReference>
<gene>
    <name evidence="2" type="ORF">COV53_06780</name>
</gene>
<name>A0A2H0NFQ6_9BACT</name>
<evidence type="ECO:0000256" key="1">
    <source>
        <dbReference type="SAM" id="Phobius"/>
    </source>
</evidence>
<dbReference type="EMBL" id="PCWS01000147">
    <property type="protein sequence ID" value="PIR07730.1"/>
    <property type="molecule type" value="Genomic_DNA"/>
</dbReference>
<proteinExistence type="predicted"/>
<evidence type="ECO:0008006" key="4">
    <source>
        <dbReference type="Google" id="ProtNLM"/>
    </source>
</evidence>
<organism evidence="2 3">
    <name type="scientific">Candidatus Gottesmanbacteria bacterium CG11_big_fil_rev_8_21_14_0_20_37_11</name>
    <dbReference type="NCBI Taxonomy" id="1974575"/>
    <lineage>
        <taxon>Bacteria</taxon>
        <taxon>Candidatus Gottesmaniibacteriota</taxon>
    </lineage>
</organism>
<dbReference type="Pfam" id="PF13196">
    <property type="entry name" value="DUF4012"/>
    <property type="match status" value="1"/>
</dbReference>